<evidence type="ECO:0000259" key="2">
    <source>
        <dbReference type="PROSITE" id="PS51391"/>
    </source>
</evidence>
<accession>A0A8S1JC77</accession>
<feature type="compositionally biased region" description="Basic and acidic residues" evidence="1">
    <location>
        <begin position="573"/>
        <end position="584"/>
    </location>
</feature>
<organism evidence="3 4">
    <name type="scientific">Ostreobium quekettii</name>
    <dbReference type="NCBI Taxonomy" id="121088"/>
    <lineage>
        <taxon>Eukaryota</taxon>
        <taxon>Viridiplantae</taxon>
        <taxon>Chlorophyta</taxon>
        <taxon>core chlorophytes</taxon>
        <taxon>Ulvophyceae</taxon>
        <taxon>TCBD clade</taxon>
        <taxon>Bryopsidales</taxon>
        <taxon>Ostreobineae</taxon>
        <taxon>Ostreobiaceae</taxon>
        <taxon>Ostreobium</taxon>
    </lineage>
</organism>
<keyword evidence="4" id="KW-1185">Reference proteome</keyword>
<feature type="region of interest" description="Disordered" evidence="1">
    <location>
        <begin position="141"/>
        <end position="235"/>
    </location>
</feature>
<feature type="region of interest" description="Disordered" evidence="1">
    <location>
        <begin position="499"/>
        <end position="677"/>
    </location>
</feature>
<feature type="compositionally biased region" description="Polar residues" evidence="1">
    <location>
        <begin position="435"/>
        <end position="447"/>
    </location>
</feature>
<reference evidence="3" key="1">
    <citation type="submission" date="2020-12" db="EMBL/GenBank/DDBJ databases">
        <authorList>
            <person name="Iha C."/>
        </authorList>
    </citation>
    <scope>NUCLEOTIDE SEQUENCE</scope>
</reference>
<dbReference type="OrthoDB" id="549095at2759"/>
<dbReference type="SUPFAM" id="SSF48464">
    <property type="entry name" value="ENTH/VHS domain"/>
    <property type="match status" value="1"/>
</dbReference>
<evidence type="ECO:0000313" key="4">
    <source>
        <dbReference type="Proteomes" id="UP000708148"/>
    </source>
</evidence>
<dbReference type="PRINTS" id="PR01217">
    <property type="entry name" value="PRICHEXTENSN"/>
</dbReference>
<dbReference type="Gene3D" id="1.25.40.90">
    <property type="match status" value="1"/>
</dbReference>
<feature type="compositionally biased region" description="Pro residues" evidence="1">
    <location>
        <begin position="600"/>
        <end position="622"/>
    </location>
</feature>
<feature type="compositionally biased region" description="Low complexity" evidence="1">
    <location>
        <begin position="354"/>
        <end position="378"/>
    </location>
</feature>
<gene>
    <name evidence="3" type="ORF">OSTQU699_LOCUS6591</name>
</gene>
<feature type="compositionally biased region" description="Pro residues" evidence="1">
    <location>
        <begin position="329"/>
        <end position="343"/>
    </location>
</feature>
<dbReference type="InterPro" id="IPR006569">
    <property type="entry name" value="CID_dom"/>
</dbReference>
<comment type="caution">
    <text evidence="3">The sequence shown here is derived from an EMBL/GenBank/DDBJ whole genome shotgun (WGS) entry which is preliminary data.</text>
</comment>
<dbReference type="SMART" id="SM00582">
    <property type="entry name" value="RPR"/>
    <property type="match status" value="1"/>
</dbReference>
<dbReference type="InterPro" id="IPR008942">
    <property type="entry name" value="ENTH_VHS"/>
</dbReference>
<feature type="compositionally biased region" description="Basic and acidic residues" evidence="1">
    <location>
        <begin position="381"/>
        <end position="391"/>
    </location>
</feature>
<evidence type="ECO:0000256" key="1">
    <source>
        <dbReference type="SAM" id="MobiDB-lite"/>
    </source>
</evidence>
<protein>
    <recommendedName>
        <fullName evidence="2">CID domain-containing protein</fullName>
    </recommendedName>
</protein>
<dbReference type="Pfam" id="PF04818">
    <property type="entry name" value="CID"/>
    <property type="match status" value="1"/>
</dbReference>
<sequence>MGWARESIFQDLLEHNSRKLSKDGLDTLANIAVVDEFECYKHVAALLERQMRKGKDKQRINVLHVLSHILRRSSKKHGQKDKYAKRLEGRLMEIGKLLGECPAEQRDKVQKVVEAWRREKIFSKATLDALGQVLRQSISTAKTARPVAVKRPPHTKSMADAKTPHQRAEKPPPSPGSSAVESTAAPAGDGNEMYDPYRDAATGAAGTLPVSIPPVPVPPPAAPPPAPASHRPQVLVTAPSVPPAPIVLAPPQMCYGGENPYNYSQYYPAAPSLPPMHHAAPVPPPSHISVPPHLLNPPRPAPLPPPQPPPPPAPPALPPGMGPREPHGFKPPPPQPPQLPPPPPHKDLPPGLGPLPSSLGTKTAAPVRKAVASSSASMARKRSEEASKLEDVAPTSKRPRSSRWGPPSCSQSTGSKAGRQGLDAKECTGGAALRGSQQRADSSSGPQGANLGKGQLGAGTGDGLQRPAVKCDVNALIEKARGLAAAMVRQEQGVYEVADSNVHMGPTAKHPSPGGASQRPVAQPAADDKVDDGGSADMSLGQSGEVATEAAVCTEPNGPERGAEEVTSTLKVFKGESDGGKEAAGKAGAPAGDLGTILGPAPPMPPSSLPAPPLPLPPPPSSLAPQASCSDEFEGGEAVGGSGQDSQSSSPQGTHPLRSEAGTEKGTSSAKGLAFQP</sequence>
<dbReference type="AlphaFoldDB" id="A0A8S1JC77"/>
<dbReference type="Proteomes" id="UP000708148">
    <property type="component" value="Unassembled WGS sequence"/>
</dbReference>
<feature type="region of interest" description="Disordered" evidence="1">
    <location>
        <begin position="265"/>
        <end position="466"/>
    </location>
</feature>
<feature type="compositionally biased region" description="Pro residues" evidence="1">
    <location>
        <begin position="211"/>
        <end position="227"/>
    </location>
</feature>
<dbReference type="EMBL" id="CAJHUC010001465">
    <property type="protein sequence ID" value="CAD7701232.1"/>
    <property type="molecule type" value="Genomic_DNA"/>
</dbReference>
<feature type="compositionally biased region" description="Low complexity" evidence="1">
    <location>
        <begin position="585"/>
        <end position="595"/>
    </location>
</feature>
<feature type="domain" description="CID" evidence="2">
    <location>
        <begin position="1"/>
        <end position="138"/>
    </location>
</feature>
<name>A0A8S1JC77_9CHLO</name>
<feature type="compositionally biased region" description="Low complexity" evidence="1">
    <location>
        <begin position="644"/>
        <end position="653"/>
    </location>
</feature>
<feature type="compositionally biased region" description="Basic and acidic residues" evidence="1">
    <location>
        <begin position="157"/>
        <end position="170"/>
    </location>
</feature>
<dbReference type="PROSITE" id="PS51391">
    <property type="entry name" value="CID"/>
    <property type="match status" value="1"/>
</dbReference>
<evidence type="ECO:0000313" key="3">
    <source>
        <dbReference type="EMBL" id="CAD7701232.1"/>
    </source>
</evidence>
<feature type="compositionally biased region" description="Pro residues" evidence="1">
    <location>
        <begin position="294"/>
        <end position="321"/>
    </location>
</feature>
<proteinExistence type="predicted"/>